<feature type="compositionally biased region" description="Basic and acidic residues" evidence="1">
    <location>
        <begin position="249"/>
        <end position="259"/>
    </location>
</feature>
<sequence length="259" mass="28616">MSDPNMMQQRAVIEVSAQDFQEARNAINALDGLGFDMKREKDEFNALRAFLGEVAQVSNFRATELKIKDVIREASEPDPARIRAVGDRLVSVRLRELRDGLAVHGEEAANRIDAERLALHQRHEALRGTCAHLTADDAISVGLVDQYREFRSLAAEWEQLRRDERALLNANAIPSEGAALDGLAYRRYRKGHVAFAQRSGQLDLHIEDRPASELYAEAARALGKVDASVAGVDLFSPKNDGGGIGPDPEGPRERPRPFG</sequence>
<name>A0A5C5RFD3_9ACTN</name>
<evidence type="ECO:0000313" key="2">
    <source>
        <dbReference type="EMBL" id="TWS21819.1"/>
    </source>
</evidence>
<reference evidence="2 3" key="2">
    <citation type="submission" date="2019-08" db="EMBL/GenBank/DDBJ databases">
        <title>Tsukamurella conjunctivitidis sp. nov., Tsukamurella assacharolytica sp. nov. and Tsukamurella sputae sp. nov. isolated from patients with conjunctivitis, bacteraemia (lymphoma) and respiratory infection (sputum) in Hong Kong.</title>
        <authorList>
            <person name="Fok K.M.N."/>
            <person name="Fong J.Y.H."/>
        </authorList>
    </citation>
    <scope>NUCLEOTIDE SEQUENCE [LARGE SCALE GENOMIC DNA]</scope>
    <source>
        <strain evidence="2 3">HKU70</strain>
    </source>
</reference>
<protein>
    <submittedName>
        <fullName evidence="2">Uncharacterized protein</fullName>
    </submittedName>
</protein>
<proteinExistence type="predicted"/>
<evidence type="ECO:0000313" key="3">
    <source>
        <dbReference type="Proteomes" id="UP000319792"/>
    </source>
</evidence>
<evidence type="ECO:0000256" key="1">
    <source>
        <dbReference type="SAM" id="MobiDB-lite"/>
    </source>
</evidence>
<organism evidence="2 3">
    <name type="scientific">Tsukamurella sputi</name>
    <dbReference type="NCBI Taxonomy" id="2591848"/>
    <lineage>
        <taxon>Bacteria</taxon>
        <taxon>Bacillati</taxon>
        <taxon>Actinomycetota</taxon>
        <taxon>Actinomycetes</taxon>
        <taxon>Mycobacteriales</taxon>
        <taxon>Tsukamurellaceae</taxon>
        <taxon>Tsukamurella</taxon>
    </lineage>
</organism>
<dbReference type="OrthoDB" id="9832746at2"/>
<accession>A0A5C5RFD3</accession>
<dbReference type="AlphaFoldDB" id="A0A5C5RFD3"/>
<comment type="caution">
    <text evidence="2">The sequence shown here is derived from an EMBL/GenBank/DDBJ whole genome shotgun (WGS) entry which is preliminary data.</text>
</comment>
<dbReference type="EMBL" id="VIGV01000015">
    <property type="protein sequence ID" value="TWS21819.1"/>
    <property type="molecule type" value="Genomic_DNA"/>
</dbReference>
<dbReference type="Proteomes" id="UP000319792">
    <property type="component" value="Unassembled WGS sequence"/>
</dbReference>
<gene>
    <name evidence="2" type="ORF">FK268_22525</name>
</gene>
<dbReference type="RefSeq" id="WP_146437694.1">
    <property type="nucleotide sequence ID" value="NZ_VIGV01000015.1"/>
</dbReference>
<feature type="region of interest" description="Disordered" evidence="1">
    <location>
        <begin position="235"/>
        <end position="259"/>
    </location>
</feature>
<keyword evidence="3" id="KW-1185">Reference proteome</keyword>
<reference evidence="2 3" key="1">
    <citation type="submission" date="2019-06" db="EMBL/GenBank/DDBJ databases">
        <authorList>
            <person name="Teng J.L.L."/>
            <person name="Lee H.H."/>
            <person name="Lau S.K.P."/>
            <person name="Woo P.C.Y."/>
        </authorList>
    </citation>
    <scope>NUCLEOTIDE SEQUENCE [LARGE SCALE GENOMIC DNA]</scope>
    <source>
        <strain evidence="2 3">HKU70</strain>
    </source>
</reference>